<keyword evidence="7 9" id="KW-0472">Membrane</keyword>
<dbReference type="PANTHER" id="PTHR11795:SF451">
    <property type="entry name" value="ABC TRANSPORTER PERMEASE PROTEIN"/>
    <property type="match status" value="1"/>
</dbReference>
<comment type="similarity">
    <text evidence="8">Belongs to the binding-protein-dependent transport system permease family. LivHM subfamily.</text>
</comment>
<sequence>MENLFGLIITGLAIGSVYALVAMGFALIYKSTSIINFAQGEFVLVGGYVALWLYTDLRGLAFEALAQARPEVFAALSPAGWQLVVVAAAFLLTIVAGLVMVLALERLILRPMIGEPIISVIMVTIALATVLKGLVTLIWETQIRNFDPPIFQQQDGLRLGVITLPGVYLWIFFFAALFLVSFALFFKFTRVGVSMRAVAADQQVAQSMGISVKTVFAISWSIGAVVAVVGGMLVGNINGVNIELSHFGLTVFPAVILGGLESVGGAIIGGLVIGLVQYLGPELVGQAVALYNRAFDAALVTPGNLEAVLPFVVLIAILMVRPYGLFGIKEIERV</sequence>
<feature type="transmembrane region" description="Helical" evidence="9">
    <location>
        <begin position="167"/>
        <end position="186"/>
    </location>
</feature>
<feature type="transmembrane region" description="Helical" evidence="9">
    <location>
        <begin position="307"/>
        <end position="328"/>
    </location>
</feature>
<dbReference type="GO" id="GO:0005886">
    <property type="term" value="C:plasma membrane"/>
    <property type="evidence" value="ECO:0007669"/>
    <property type="project" value="UniProtKB-SubCell"/>
</dbReference>
<keyword evidence="3" id="KW-1003">Cell membrane</keyword>
<keyword evidence="2" id="KW-0813">Transport</keyword>
<dbReference type="AlphaFoldDB" id="E1QFP5"/>
<dbReference type="GO" id="GO:0006865">
    <property type="term" value="P:amino acid transport"/>
    <property type="evidence" value="ECO:0007669"/>
    <property type="project" value="UniProtKB-KW"/>
</dbReference>
<dbReference type="PANTHER" id="PTHR11795">
    <property type="entry name" value="BRANCHED-CHAIN AMINO ACID TRANSPORT SYSTEM PERMEASE PROTEIN LIVH"/>
    <property type="match status" value="1"/>
</dbReference>
<evidence type="ECO:0000256" key="4">
    <source>
        <dbReference type="ARBA" id="ARBA00022692"/>
    </source>
</evidence>
<dbReference type="CDD" id="cd06582">
    <property type="entry name" value="TM_PBP1_LivH_like"/>
    <property type="match status" value="1"/>
</dbReference>
<feature type="transmembrane region" description="Helical" evidence="9">
    <location>
        <begin position="254"/>
        <end position="276"/>
    </location>
</feature>
<dbReference type="RefSeq" id="WP_013257835.1">
    <property type="nucleotide sequence ID" value="NC_014365.1"/>
</dbReference>
<keyword evidence="11" id="KW-1185">Reference proteome</keyword>
<dbReference type="Pfam" id="PF02653">
    <property type="entry name" value="BPD_transp_2"/>
    <property type="match status" value="1"/>
</dbReference>
<dbReference type="HOGENOM" id="CLU_039929_1_1_7"/>
<protein>
    <submittedName>
        <fullName evidence="10">Inner-membrane translocator</fullName>
    </submittedName>
</protein>
<dbReference type="OrthoDB" id="9807115at2"/>
<accession>E1QFP5</accession>
<dbReference type="eggNOG" id="COG0559">
    <property type="taxonomic scope" value="Bacteria"/>
</dbReference>
<feature type="transmembrane region" description="Helical" evidence="9">
    <location>
        <begin position="116"/>
        <end position="139"/>
    </location>
</feature>
<dbReference type="EMBL" id="CP002085">
    <property type="protein sequence ID" value="ADK84381.1"/>
    <property type="molecule type" value="Genomic_DNA"/>
</dbReference>
<proteinExistence type="inferred from homology"/>
<evidence type="ECO:0000256" key="3">
    <source>
        <dbReference type="ARBA" id="ARBA00022475"/>
    </source>
</evidence>
<evidence type="ECO:0000313" key="11">
    <source>
        <dbReference type="Proteomes" id="UP000009047"/>
    </source>
</evidence>
<keyword evidence="6 9" id="KW-1133">Transmembrane helix</keyword>
<feature type="transmembrane region" description="Helical" evidence="9">
    <location>
        <begin position="215"/>
        <end position="234"/>
    </location>
</feature>
<dbReference type="STRING" id="644282.Deba_1013"/>
<reference evidence="10 11" key="1">
    <citation type="journal article" date="2010" name="Stand. Genomic Sci.">
        <title>Complete genome sequence of Desulfarculus baarsii type strain (2st14).</title>
        <authorList>
            <person name="Sun H."/>
            <person name="Spring S."/>
            <person name="Lapidus A."/>
            <person name="Davenport K."/>
            <person name="Del Rio T.G."/>
            <person name="Tice H."/>
            <person name="Nolan M."/>
            <person name="Copeland A."/>
            <person name="Cheng J.F."/>
            <person name="Lucas S."/>
            <person name="Tapia R."/>
            <person name="Goodwin L."/>
            <person name="Pitluck S."/>
            <person name="Ivanova N."/>
            <person name="Pagani I."/>
            <person name="Mavromatis K."/>
            <person name="Ovchinnikova G."/>
            <person name="Pati A."/>
            <person name="Chen A."/>
            <person name="Palaniappan K."/>
            <person name="Hauser L."/>
            <person name="Chang Y.J."/>
            <person name="Jeffries C.D."/>
            <person name="Detter J.C."/>
            <person name="Han C."/>
            <person name="Rohde M."/>
            <person name="Brambilla E."/>
            <person name="Goker M."/>
            <person name="Woyke T."/>
            <person name="Bristow J."/>
            <person name="Eisen J.A."/>
            <person name="Markowitz V."/>
            <person name="Hugenholtz P."/>
            <person name="Kyrpides N.C."/>
            <person name="Klenk H.P."/>
            <person name="Land M."/>
        </authorList>
    </citation>
    <scope>NUCLEOTIDE SEQUENCE [LARGE SCALE GENOMIC DNA]</scope>
    <source>
        <strain evidence="11">ATCC 33931 / DSM 2075 / LMG 7858 / VKM B-1802 / 2st14</strain>
    </source>
</reference>
<evidence type="ECO:0000256" key="2">
    <source>
        <dbReference type="ARBA" id="ARBA00022448"/>
    </source>
</evidence>
<dbReference type="GO" id="GO:0022857">
    <property type="term" value="F:transmembrane transporter activity"/>
    <property type="evidence" value="ECO:0007669"/>
    <property type="project" value="InterPro"/>
</dbReference>
<dbReference type="KEGG" id="dbr:Deba_1013"/>
<keyword evidence="4 9" id="KW-0812">Transmembrane</keyword>
<feature type="transmembrane region" description="Helical" evidence="9">
    <location>
        <begin position="81"/>
        <end position="104"/>
    </location>
</feature>
<gene>
    <name evidence="10" type="ordered locus">Deba_1013</name>
</gene>
<evidence type="ECO:0000256" key="9">
    <source>
        <dbReference type="SAM" id="Phobius"/>
    </source>
</evidence>
<dbReference type="Proteomes" id="UP000009047">
    <property type="component" value="Chromosome"/>
</dbReference>
<evidence type="ECO:0000256" key="6">
    <source>
        <dbReference type="ARBA" id="ARBA00022989"/>
    </source>
</evidence>
<evidence type="ECO:0000256" key="1">
    <source>
        <dbReference type="ARBA" id="ARBA00004651"/>
    </source>
</evidence>
<dbReference type="InterPro" id="IPR052157">
    <property type="entry name" value="BCAA_transport_permease"/>
</dbReference>
<evidence type="ECO:0000256" key="8">
    <source>
        <dbReference type="ARBA" id="ARBA00037998"/>
    </source>
</evidence>
<keyword evidence="5" id="KW-0029">Amino-acid transport</keyword>
<evidence type="ECO:0000256" key="5">
    <source>
        <dbReference type="ARBA" id="ARBA00022970"/>
    </source>
</evidence>
<dbReference type="InterPro" id="IPR001851">
    <property type="entry name" value="ABC_transp_permease"/>
</dbReference>
<comment type="subcellular location">
    <subcellularLocation>
        <location evidence="1">Cell membrane</location>
        <topology evidence="1">Multi-pass membrane protein</topology>
    </subcellularLocation>
</comment>
<name>E1QFP5_DESB2</name>
<evidence type="ECO:0000256" key="7">
    <source>
        <dbReference type="ARBA" id="ARBA00023136"/>
    </source>
</evidence>
<feature type="transmembrane region" description="Helical" evidence="9">
    <location>
        <begin position="6"/>
        <end position="29"/>
    </location>
</feature>
<evidence type="ECO:0000313" key="10">
    <source>
        <dbReference type="EMBL" id="ADK84381.1"/>
    </source>
</evidence>
<organism evidence="10 11">
    <name type="scientific">Desulfarculus baarsii (strain ATCC 33931 / DSM 2075 / LMG 7858 / VKM B-1802 / 2st14)</name>
    <dbReference type="NCBI Taxonomy" id="644282"/>
    <lineage>
        <taxon>Bacteria</taxon>
        <taxon>Pseudomonadati</taxon>
        <taxon>Thermodesulfobacteriota</taxon>
        <taxon>Desulfarculia</taxon>
        <taxon>Desulfarculales</taxon>
        <taxon>Desulfarculaceae</taxon>
        <taxon>Desulfarculus</taxon>
    </lineage>
</organism>
<feature type="transmembrane region" description="Helical" evidence="9">
    <location>
        <begin position="41"/>
        <end position="61"/>
    </location>
</feature>